<sequence length="266" mass="28734">MNSPEPYDDLEAELLALGDLVDVPGPPPSDVAAAVRARLEPTTPNPPAELPRKVHREAKKRRGPARRARRPAGRRARWKVVAAVVVAVLAVTAATPQGRAAVTTILRLAGIEVEIGDTPPEPVTTRTPLPAERTVSPADLPELVGFAVRTPSRLGEPQRVTVADQGRVVSMYWPGGVRLDQFSGTVGPYFYKQLGPPWPDHVMVGAYDAWWLPGEHPLGYIRRQDGTHVPLRQAASTLIWQQGTLNYRLEGAGDVDEAVAVATSLG</sequence>
<feature type="compositionally biased region" description="Basic residues" evidence="1">
    <location>
        <begin position="53"/>
        <end position="73"/>
    </location>
</feature>
<evidence type="ECO:0000313" key="3">
    <source>
        <dbReference type="Proteomes" id="UP000295258"/>
    </source>
</evidence>
<proteinExistence type="predicted"/>
<name>A0A4R4W0R8_9ACTN</name>
<dbReference type="AlphaFoldDB" id="A0A4R4W0R8"/>
<evidence type="ECO:0000256" key="1">
    <source>
        <dbReference type="SAM" id="MobiDB-lite"/>
    </source>
</evidence>
<gene>
    <name evidence="2" type="ORF">E1292_09830</name>
</gene>
<comment type="caution">
    <text evidence="2">The sequence shown here is derived from an EMBL/GenBank/DDBJ whole genome shotgun (WGS) entry which is preliminary data.</text>
</comment>
<dbReference type="Proteomes" id="UP000295258">
    <property type="component" value="Unassembled WGS sequence"/>
</dbReference>
<feature type="region of interest" description="Disordered" evidence="1">
    <location>
        <begin position="25"/>
        <end position="73"/>
    </location>
</feature>
<reference evidence="2 3" key="1">
    <citation type="submission" date="2019-03" db="EMBL/GenBank/DDBJ databases">
        <title>Draft genome sequences of novel Actinobacteria.</title>
        <authorList>
            <person name="Sahin N."/>
            <person name="Ay H."/>
            <person name="Saygin H."/>
        </authorList>
    </citation>
    <scope>NUCLEOTIDE SEQUENCE [LARGE SCALE GENOMIC DNA]</scope>
    <source>
        <strain evidence="2 3">KC310</strain>
    </source>
</reference>
<evidence type="ECO:0008006" key="4">
    <source>
        <dbReference type="Google" id="ProtNLM"/>
    </source>
</evidence>
<dbReference type="EMBL" id="SMKO01000017">
    <property type="protein sequence ID" value="TDD09373.1"/>
    <property type="molecule type" value="Genomic_DNA"/>
</dbReference>
<organism evidence="2 3">
    <name type="scientific">Nonomuraea deserti</name>
    <dbReference type="NCBI Taxonomy" id="1848322"/>
    <lineage>
        <taxon>Bacteria</taxon>
        <taxon>Bacillati</taxon>
        <taxon>Actinomycetota</taxon>
        <taxon>Actinomycetes</taxon>
        <taxon>Streptosporangiales</taxon>
        <taxon>Streptosporangiaceae</taxon>
        <taxon>Nonomuraea</taxon>
    </lineage>
</organism>
<accession>A0A4R4W0R8</accession>
<keyword evidence="3" id="KW-1185">Reference proteome</keyword>
<evidence type="ECO:0000313" key="2">
    <source>
        <dbReference type="EMBL" id="TDD09373.1"/>
    </source>
</evidence>
<dbReference type="RefSeq" id="WP_132594257.1">
    <property type="nucleotide sequence ID" value="NZ_SMKO01000017.1"/>
</dbReference>
<protein>
    <recommendedName>
        <fullName evidence="4">DUF4367 domain-containing protein</fullName>
    </recommendedName>
</protein>